<comment type="subcellular location">
    <subcellularLocation>
        <location evidence="2">Membrane</location>
    </subcellularLocation>
</comment>
<reference evidence="13" key="2">
    <citation type="submission" date="2025-08" db="UniProtKB">
        <authorList>
            <consortium name="Ensembl"/>
        </authorList>
    </citation>
    <scope>IDENTIFICATION</scope>
</reference>
<protein>
    <submittedName>
        <fullName evidence="13">Uncharacterized protein</fullName>
    </submittedName>
</protein>
<feature type="transmembrane region" description="Helical" evidence="12">
    <location>
        <begin position="12"/>
        <end position="29"/>
    </location>
</feature>
<dbReference type="GO" id="GO:0006805">
    <property type="term" value="P:xenobiotic metabolic process"/>
    <property type="evidence" value="ECO:0007669"/>
    <property type="project" value="TreeGrafter"/>
</dbReference>
<dbReference type="PANTHER" id="PTHR24300:SF177">
    <property type="entry name" value="CYTOCHROME P450 2J2"/>
    <property type="match status" value="1"/>
</dbReference>
<dbReference type="GO" id="GO:0005737">
    <property type="term" value="C:cytoplasm"/>
    <property type="evidence" value="ECO:0007669"/>
    <property type="project" value="TreeGrafter"/>
</dbReference>
<dbReference type="GeneTree" id="ENSGT00950000182879"/>
<dbReference type="SUPFAM" id="SSF48264">
    <property type="entry name" value="Cytochrome P450"/>
    <property type="match status" value="1"/>
</dbReference>
<evidence type="ECO:0000256" key="5">
    <source>
        <dbReference type="ARBA" id="ARBA00022723"/>
    </source>
</evidence>
<evidence type="ECO:0000313" key="13">
    <source>
        <dbReference type="Ensembl" id="ENSDCDP00010044107.1"/>
    </source>
</evidence>
<keyword evidence="7 10" id="KW-0408">Iron</keyword>
<evidence type="ECO:0000256" key="8">
    <source>
        <dbReference type="ARBA" id="ARBA00023033"/>
    </source>
</evidence>
<dbReference type="AlphaFoldDB" id="A0AAY4DEZ1"/>
<evidence type="ECO:0000256" key="4">
    <source>
        <dbReference type="ARBA" id="ARBA00022617"/>
    </source>
</evidence>
<keyword evidence="14" id="KW-1185">Reference proteome</keyword>
<dbReference type="InterPro" id="IPR002401">
    <property type="entry name" value="Cyt_P450_E_grp-I"/>
</dbReference>
<proteinExistence type="inferred from homology"/>
<keyword evidence="8 11" id="KW-0503">Monooxygenase</keyword>
<evidence type="ECO:0000256" key="9">
    <source>
        <dbReference type="ARBA" id="ARBA00023136"/>
    </source>
</evidence>
<dbReference type="GO" id="GO:0016712">
    <property type="term" value="F:oxidoreductase activity, acting on paired donors, with incorporation or reduction of molecular oxygen, reduced flavin or flavoprotein as one donor, and incorporation of one atom of oxygen"/>
    <property type="evidence" value="ECO:0007669"/>
    <property type="project" value="TreeGrafter"/>
</dbReference>
<feature type="binding site" description="axial binding residue" evidence="10">
    <location>
        <position position="444"/>
    </location>
    <ligand>
        <name>heme</name>
        <dbReference type="ChEBI" id="CHEBI:30413"/>
    </ligand>
    <ligandPart>
        <name>Fe</name>
        <dbReference type="ChEBI" id="CHEBI:18248"/>
    </ligandPart>
</feature>
<dbReference type="InterPro" id="IPR001128">
    <property type="entry name" value="Cyt_P450"/>
</dbReference>
<keyword evidence="4 10" id="KW-0349">Heme</keyword>
<dbReference type="GO" id="GO:0016020">
    <property type="term" value="C:membrane"/>
    <property type="evidence" value="ECO:0007669"/>
    <property type="project" value="UniProtKB-SubCell"/>
</dbReference>
<keyword evidence="12" id="KW-1133">Transmembrane helix</keyword>
<evidence type="ECO:0000256" key="7">
    <source>
        <dbReference type="ARBA" id="ARBA00023004"/>
    </source>
</evidence>
<name>A0AAY4DEZ1_9TELE</name>
<evidence type="ECO:0000256" key="2">
    <source>
        <dbReference type="ARBA" id="ARBA00004370"/>
    </source>
</evidence>
<evidence type="ECO:0000256" key="1">
    <source>
        <dbReference type="ARBA" id="ARBA00001971"/>
    </source>
</evidence>
<dbReference type="InterPro" id="IPR050182">
    <property type="entry name" value="Cytochrome_P450_fam2"/>
</dbReference>
<keyword evidence="5 10" id="KW-0479">Metal-binding</keyword>
<dbReference type="Pfam" id="PF00067">
    <property type="entry name" value="p450"/>
    <property type="match status" value="1"/>
</dbReference>
<comment type="similarity">
    <text evidence="3 11">Belongs to the cytochrome P450 family.</text>
</comment>
<dbReference type="Proteomes" id="UP000694580">
    <property type="component" value="Chromosome 19"/>
</dbReference>
<dbReference type="GeneID" id="114769450"/>
<evidence type="ECO:0000256" key="11">
    <source>
        <dbReference type="RuleBase" id="RU000461"/>
    </source>
</evidence>
<dbReference type="GO" id="GO:0020037">
    <property type="term" value="F:heme binding"/>
    <property type="evidence" value="ECO:0007669"/>
    <property type="project" value="InterPro"/>
</dbReference>
<sequence>MALLSLLQAVDLKGLLLFLLIFLVIADYLKNRKPPNFPPGPLGLPFVGNVFNIDAKKPHIHLAKLSEVYGNVFGMRLGRDRVVFVMGYKLVKEALVNQADVFAERPDNALGNRLYPGNSGLFFSNGQSWKMQRRFALSTLRNFGLGKKTLELAICEESRCLLEEMERQNGDAFNPAQVFSQAVGNIICQMVFGRRFEYSDHVYQKMLEMLTDTLHLQGSMWATLYAAFPAIMKHLPGQHNDLFRNYETITAFIREDVEKHKKEHNPDNPRDYIDAFLTEMKNSPHDLADGFYEYNLVRNSLDLFLAGTETTSTTLGWALLFLVKYPDVQEKVQAEIDSVIGQSRQPMMSDRLDMPYTDAVIHEVQRMGNIVPLNGLRVANRDTILGGHFIPKGTSLLTILGSVLFDQSEWETPDRFNPDHFLNAEGKFRKPDAFMPFSGGTRLCLGEPLARMQLFLFFVSLFQKFHFSALEGEELSLEGIVGGTQTPRPFKIYAHPR</sequence>
<evidence type="ECO:0000256" key="3">
    <source>
        <dbReference type="ARBA" id="ARBA00010617"/>
    </source>
</evidence>
<comment type="cofactor">
    <cofactor evidence="1 10">
        <name>heme</name>
        <dbReference type="ChEBI" id="CHEBI:30413"/>
    </cofactor>
</comment>
<evidence type="ECO:0000313" key="14">
    <source>
        <dbReference type="Proteomes" id="UP000694580"/>
    </source>
</evidence>
<dbReference type="PRINTS" id="PR00463">
    <property type="entry name" value="EP450I"/>
</dbReference>
<evidence type="ECO:0000256" key="6">
    <source>
        <dbReference type="ARBA" id="ARBA00023002"/>
    </source>
</evidence>
<dbReference type="InterPro" id="IPR017972">
    <property type="entry name" value="Cyt_P450_CS"/>
</dbReference>
<reference evidence="13" key="3">
    <citation type="submission" date="2025-09" db="UniProtKB">
        <authorList>
            <consortium name="Ensembl"/>
        </authorList>
    </citation>
    <scope>IDENTIFICATION</scope>
</reference>
<keyword evidence="12" id="KW-0812">Transmembrane</keyword>
<dbReference type="InterPro" id="IPR036396">
    <property type="entry name" value="Cyt_P450_sf"/>
</dbReference>
<evidence type="ECO:0000256" key="10">
    <source>
        <dbReference type="PIRSR" id="PIRSR602401-1"/>
    </source>
</evidence>
<dbReference type="FunFam" id="1.10.630.10:FF:000004">
    <property type="entry name" value="cytochrome P450 2D15 isoform X1"/>
    <property type="match status" value="1"/>
</dbReference>
<evidence type="ECO:0000256" key="12">
    <source>
        <dbReference type="SAM" id="Phobius"/>
    </source>
</evidence>
<dbReference type="Gene3D" id="1.10.630.10">
    <property type="entry name" value="Cytochrome P450"/>
    <property type="match status" value="1"/>
</dbReference>
<dbReference type="PANTHER" id="PTHR24300">
    <property type="entry name" value="CYTOCHROME P450 508A4-RELATED"/>
    <property type="match status" value="1"/>
</dbReference>
<dbReference type="PRINTS" id="PR00385">
    <property type="entry name" value="P450"/>
</dbReference>
<accession>A0AAY4DEZ1</accession>
<dbReference type="GO" id="GO:0006082">
    <property type="term" value="P:organic acid metabolic process"/>
    <property type="evidence" value="ECO:0007669"/>
    <property type="project" value="TreeGrafter"/>
</dbReference>
<gene>
    <name evidence="13" type="primary">LOC114769450</name>
</gene>
<keyword evidence="9 12" id="KW-0472">Membrane</keyword>
<organism evidence="13 14">
    <name type="scientific">Denticeps clupeoides</name>
    <name type="common">denticle herring</name>
    <dbReference type="NCBI Taxonomy" id="299321"/>
    <lineage>
        <taxon>Eukaryota</taxon>
        <taxon>Metazoa</taxon>
        <taxon>Chordata</taxon>
        <taxon>Craniata</taxon>
        <taxon>Vertebrata</taxon>
        <taxon>Euteleostomi</taxon>
        <taxon>Actinopterygii</taxon>
        <taxon>Neopterygii</taxon>
        <taxon>Teleostei</taxon>
        <taxon>Clupei</taxon>
        <taxon>Clupeiformes</taxon>
        <taxon>Denticipitoidei</taxon>
        <taxon>Denticipitidae</taxon>
        <taxon>Denticeps</taxon>
    </lineage>
</organism>
<dbReference type="GO" id="GO:0005506">
    <property type="term" value="F:iron ion binding"/>
    <property type="evidence" value="ECO:0007669"/>
    <property type="project" value="InterPro"/>
</dbReference>
<dbReference type="PROSITE" id="PS00086">
    <property type="entry name" value="CYTOCHROME_P450"/>
    <property type="match status" value="1"/>
</dbReference>
<dbReference type="RefSeq" id="XP_028818308.1">
    <property type="nucleotide sequence ID" value="XM_028962475.1"/>
</dbReference>
<reference evidence="13 14" key="1">
    <citation type="submission" date="2020-06" db="EMBL/GenBank/DDBJ databases">
        <authorList>
            <consortium name="Wellcome Sanger Institute Data Sharing"/>
        </authorList>
    </citation>
    <scope>NUCLEOTIDE SEQUENCE [LARGE SCALE GENOMIC DNA]</scope>
</reference>
<dbReference type="Ensembl" id="ENSDCDT00010054194.1">
    <property type="protein sequence ID" value="ENSDCDP00010044107.1"/>
    <property type="gene ID" value="ENSDCDG00010027340.1"/>
</dbReference>
<keyword evidence="6 11" id="KW-0560">Oxidoreductase</keyword>